<reference evidence="8" key="1">
    <citation type="submission" date="2005-08" db="EMBL/GenBank/DDBJ databases">
        <title>Complete sequence of Chlorobium chlorochromatii CaD3.</title>
        <authorList>
            <person name="Copeland A."/>
            <person name="Lucas S."/>
            <person name="Lapidus A."/>
            <person name="Barry K."/>
            <person name="Detter J.C."/>
            <person name="Glavina T."/>
            <person name="Hammon N."/>
            <person name="Israni S."/>
            <person name="Pitluck S."/>
            <person name="Bryant D."/>
            <person name="Schmutz J."/>
            <person name="Larimer F."/>
            <person name="Land M."/>
            <person name="Kyrpides N."/>
            <person name="Ivanova N."/>
            <person name="Richardson P."/>
        </authorList>
    </citation>
    <scope>NUCLEOTIDE SEQUENCE [LARGE SCALE GENOMIC DNA]</scope>
    <source>
        <strain evidence="8">CaD3</strain>
    </source>
</reference>
<evidence type="ECO:0000256" key="1">
    <source>
        <dbReference type="ARBA" id="ARBA00022475"/>
    </source>
</evidence>
<dbReference type="GO" id="GO:0046872">
    <property type="term" value="F:metal ion binding"/>
    <property type="evidence" value="ECO:0007669"/>
    <property type="project" value="UniProtKB-KW"/>
</dbReference>
<evidence type="ECO:0000313" key="8">
    <source>
        <dbReference type="EMBL" id="ABB27488.1"/>
    </source>
</evidence>
<dbReference type="PANTHER" id="PTHR34990:SF1">
    <property type="entry name" value="UDP-2,3-DIACYLGLUCOSAMINE HYDROLASE"/>
    <property type="match status" value="1"/>
</dbReference>
<dbReference type="STRING" id="340177.Cag_0210"/>
<keyword evidence="3" id="KW-0479">Metal-binding</keyword>
<dbReference type="Pfam" id="PF00149">
    <property type="entry name" value="Metallophos"/>
    <property type="match status" value="1"/>
</dbReference>
<proteinExistence type="predicted"/>
<evidence type="ECO:0000256" key="6">
    <source>
        <dbReference type="ARBA" id="ARBA00023211"/>
    </source>
</evidence>
<evidence type="ECO:0000256" key="2">
    <source>
        <dbReference type="ARBA" id="ARBA00022519"/>
    </source>
</evidence>
<dbReference type="OrthoDB" id="9802481at2"/>
<dbReference type="AlphaFoldDB" id="Q3AU37"/>
<keyword evidence="4" id="KW-0378">Hydrolase</keyword>
<dbReference type="Gene3D" id="3.60.21.10">
    <property type="match status" value="1"/>
</dbReference>
<dbReference type="InterPro" id="IPR029052">
    <property type="entry name" value="Metallo-depent_PP-like"/>
</dbReference>
<keyword evidence="5" id="KW-0472">Membrane</keyword>
<dbReference type="HOGENOM" id="CLU_074586_1_0_10"/>
<evidence type="ECO:0000256" key="5">
    <source>
        <dbReference type="ARBA" id="ARBA00023136"/>
    </source>
</evidence>
<keyword evidence="2" id="KW-0997">Cell inner membrane</keyword>
<evidence type="ECO:0000259" key="7">
    <source>
        <dbReference type="Pfam" id="PF00149"/>
    </source>
</evidence>
<sequence>MAATFFISDLHLALQASNVEAQKLDKLQVLFERIGNEGGALYLLGDILDYWLEFHHVIPKEFSRFFCMLSSLVQQGVQVFYVAGNHDFELGSYFMQSLGITTAYGINEVTIEGKRFFVAHGDGLGKGDTGYKIFARLIRTRFSRFVLQWLHPDLTIGFMKWVSQLSREHKPTNSSFEVDRLLHFAHSLRAEQEFDYFVCGHNHVQGVHELAEGSRYLNLGTWINGNYSYGVFKEGKFDFFDL</sequence>
<accession>Q3AU37</accession>
<keyword evidence="6" id="KW-0464">Manganese</keyword>
<dbReference type="PANTHER" id="PTHR34990">
    <property type="entry name" value="UDP-2,3-DIACYLGLUCOSAMINE HYDROLASE-RELATED"/>
    <property type="match status" value="1"/>
</dbReference>
<protein>
    <recommendedName>
        <fullName evidence="7">Calcineurin-like phosphoesterase domain-containing protein</fullName>
    </recommendedName>
</protein>
<dbReference type="GO" id="GO:0008758">
    <property type="term" value="F:UDP-2,3-diacylglucosamine hydrolase activity"/>
    <property type="evidence" value="ECO:0007669"/>
    <property type="project" value="TreeGrafter"/>
</dbReference>
<dbReference type="KEGG" id="cch:Cag_0210"/>
<dbReference type="SUPFAM" id="SSF56300">
    <property type="entry name" value="Metallo-dependent phosphatases"/>
    <property type="match status" value="1"/>
</dbReference>
<dbReference type="eggNOG" id="COG2908">
    <property type="taxonomic scope" value="Bacteria"/>
</dbReference>
<dbReference type="CDD" id="cd07398">
    <property type="entry name" value="MPP_YbbF-LpxH"/>
    <property type="match status" value="1"/>
</dbReference>
<evidence type="ECO:0000256" key="4">
    <source>
        <dbReference type="ARBA" id="ARBA00022801"/>
    </source>
</evidence>
<dbReference type="InterPro" id="IPR043461">
    <property type="entry name" value="LpxH-like"/>
</dbReference>
<dbReference type="EMBL" id="CP000108">
    <property type="protein sequence ID" value="ABB27488.1"/>
    <property type="molecule type" value="Genomic_DNA"/>
</dbReference>
<evidence type="ECO:0000256" key="3">
    <source>
        <dbReference type="ARBA" id="ARBA00022723"/>
    </source>
</evidence>
<dbReference type="GO" id="GO:0016020">
    <property type="term" value="C:membrane"/>
    <property type="evidence" value="ECO:0007669"/>
    <property type="project" value="GOC"/>
</dbReference>
<dbReference type="GO" id="GO:0009245">
    <property type="term" value="P:lipid A biosynthetic process"/>
    <property type="evidence" value="ECO:0007669"/>
    <property type="project" value="TreeGrafter"/>
</dbReference>
<keyword evidence="1" id="KW-1003">Cell membrane</keyword>
<gene>
    <name evidence="8" type="ordered locus">Cag_0210</name>
</gene>
<organism evidence="8">
    <name type="scientific">Chlorobium chlorochromatii (strain CaD3)</name>
    <dbReference type="NCBI Taxonomy" id="340177"/>
    <lineage>
        <taxon>Bacteria</taxon>
        <taxon>Pseudomonadati</taxon>
        <taxon>Chlorobiota</taxon>
        <taxon>Chlorobiia</taxon>
        <taxon>Chlorobiales</taxon>
        <taxon>Chlorobiaceae</taxon>
        <taxon>Chlorobium/Pelodictyon group</taxon>
        <taxon>Chlorobium</taxon>
    </lineage>
</organism>
<dbReference type="InterPro" id="IPR004843">
    <property type="entry name" value="Calcineurin-like_PHP"/>
</dbReference>
<name>Q3AU37_CHLCH</name>
<feature type="domain" description="Calcineurin-like phosphoesterase" evidence="7">
    <location>
        <begin position="6"/>
        <end position="204"/>
    </location>
</feature>